<sequence length="309" mass="31791">MRPAAIRSAARRLAPAAGIAALTVLLFAGCSSMGAPASSDSGAVPDLPAVEQSEAGDVGGVELAAPDENRSVIRTGRMSVTADDPIAAAEEAAQLATAAGGRVDHRSETPGSGTQSPRARLTLRIPVERLDAVVDDLRELGTVNSVSLDAADVTQQRADLDARIEALSASVDRLEALIGQATTTADLIEIESELTTRQSELDGLTAQRDALVDQVDFSTLSLELVTEDVAPVPEPATFWDGLVAGWTALVAFGSGLLVVIGALLPWLAALALLGAIVLGIVLAITRSRRRGSDATTAPEPQPADEASGH</sequence>
<reference evidence="5 6" key="1">
    <citation type="submission" date="2022-03" db="EMBL/GenBank/DDBJ databases">
        <title>Mucilaginibacter sp. isolated from the gut of Protaetia brevitarsis seulensis larvae.</title>
        <authorList>
            <person name="Won M."/>
            <person name="Kim S.-J."/>
            <person name="Kwon S.-W."/>
        </authorList>
    </citation>
    <scope>NUCLEOTIDE SEQUENCE [LARGE SCALE GENOMIC DNA]</scope>
    <source>
        <strain evidence="5 6">CFWR-12</strain>
    </source>
</reference>
<feature type="region of interest" description="Disordered" evidence="2">
    <location>
        <begin position="97"/>
        <end position="117"/>
    </location>
</feature>
<keyword evidence="3" id="KW-1133">Transmembrane helix</keyword>
<proteinExistence type="predicted"/>
<feature type="domain" description="DUF4349" evidence="4">
    <location>
        <begin position="70"/>
        <end position="277"/>
    </location>
</feature>
<evidence type="ECO:0000259" key="4">
    <source>
        <dbReference type="Pfam" id="PF14257"/>
    </source>
</evidence>
<dbReference type="RefSeq" id="WP_243558459.1">
    <property type="nucleotide sequence ID" value="NZ_CP094528.1"/>
</dbReference>
<evidence type="ECO:0000313" key="5">
    <source>
        <dbReference type="EMBL" id="UOE45821.1"/>
    </source>
</evidence>
<evidence type="ECO:0000313" key="6">
    <source>
        <dbReference type="Proteomes" id="UP000832097"/>
    </source>
</evidence>
<dbReference type="EMBL" id="CP094528">
    <property type="protein sequence ID" value="UOE45821.1"/>
    <property type="molecule type" value="Genomic_DNA"/>
</dbReference>
<keyword evidence="3" id="KW-0472">Membrane</keyword>
<accession>A0ABY4C6V3</accession>
<evidence type="ECO:0000256" key="1">
    <source>
        <dbReference type="SAM" id="Coils"/>
    </source>
</evidence>
<evidence type="ECO:0000256" key="2">
    <source>
        <dbReference type="SAM" id="MobiDB-lite"/>
    </source>
</evidence>
<dbReference type="PROSITE" id="PS51257">
    <property type="entry name" value="PROKAR_LIPOPROTEIN"/>
    <property type="match status" value="1"/>
</dbReference>
<evidence type="ECO:0000256" key="3">
    <source>
        <dbReference type="SAM" id="Phobius"/>
    </source>
</evidence>
<keyword evidence="1" id="KW-0175">Coiled coil</keyword>
<keyword evidence="6" id="KW-1185">Reference proteome</keyword>
<dbReference type="Pfam" id="PF14257">
    <property type="entry name" value="DUF4349"/>
    <property type="match status" value="1"/>
</dbReference>
<name>A0ABY4C6V3_9MICO</name>
<keyword evidence="3" id="KW-0812">Transmembrane</keyword>
<feature type="coiled-coil region" evidence="1">
    <location>
        <begin position="150"/>
        <end position="177"/>
    </location>
</feature>
<feature type="transmembrane region" description="Helical" evidence="3">
    <location>
        <begin position="256"/>
        <end position="284"/>
    </location>
</feature>
<organism evidence="5 6">
    <name type="scientific">Agromyces larvae</name>
    <dbReference type="NCBI Taxonomy" id="2929802"/>
    <lineage>
        <taxon>Bacteria</taxon>
        <taxon>Bacillati</taxon>
        <taxon>Actinomycetota</taxon>
        <taxon>Actinomycetes</taxon>
        <taxon>Micrococcales</taxon>
        <taxon>Microbacteriaceae</taxon>
        <taxon>Agromyces</taxon>
    </lineage>
</organism>
<dbReference type="Proteomes" id="UP000832097">
    <property type="component" value="Chromosome"/>
</dbReference>
<dbReference type="InterPro" id="IPR025645">
    <property type="entry name" value="DUF4349"/>
</dbReference>
<protein>
    <submittedName>
        <fullName evidence="5">DUF4349 domain-containing protein</fullName>
    </submittedName>
</protein>
<gene>
    <name evidence="5" type="ORF">MTO99_08790</name>
</gene>